<accession>K1RWM4</accession>
<dbReference type="Pfam" id="PF00072">
    <property type="entry name" value="Response_reg"/>
    <property type="match status" value="1"/>
</dbReference>
<protein>
    <submittedName>
        <fullName evidence="3">Protein containing Signal transduction response regulator, receiver region domain protein</fullName>
    </submittedName>
</protein>
<dbReference type="InterPro" id="IPR001789">
    <property type="entry name" value="Sig_transdc_resp-reg_receiver"/>
</dbReference>
<dbReference type="CDD" id="cd00156">
    <property type="entry name" value="REC"/>
    <property type="match status" value="1"/>
</dbReference>
<feature type="domain" description="Response regulatory" evidence="2">
    <location>
        <begin position="3"/>
        <end position="71"/>
    </location>
</feature>
<evidence type="ECO:0000256" key="1">
    <source>
        <dbReference type="ARBA" id="ARBA00022553"/>
    </source>
</evidence>
<dbReference type="AlphaFoldDB" id="K1RWM4"/>
<gene>
    <name evidence="3" type="ORF">LEA_19250</name>
</gene>
<reference evidence="3" key="1">
    <citation type="journal article" date="2013" name="Environ. Microbiol.">
        <title>Microbiota from the distal guts of lean and obese adolescents exhibit partial functional redundancy besides clear differences in community structure.</title>
        <authorList>
            <person name="Ferrer M."/>
            <person name="Ruiz A."/>
            <person name="Lanza F."/>
            <person name="Haange S.B."/>
            <person name="Oberbach A."/>
            <person name="Till H."/>
            <person name="Bargiela R."/>
            <person name="Campoy C."/>
            <person name="Segura M.T."/>
            <person name="Richter M."/>
            <person name="von Bergen M."/>
            <person name="Seifert J."/>
            <person name="Suarez A."/>
        </authorList>
    </citation>
    <scope>NUCLEOTIDE SEQUENCE</scope>
</reference>
<dbReference type="SUPFAM" id="SSF52172">
    <property type="entry name" value="CheY-like"/>
    <property type="match status" value="1"/>
</dbReference>
<proteinExistence type="predicted"/>
<dbReference type="InterPro" id="IPR050595">
    <property type="entry name" value="Bact_response_regulator"/>
</dbReference>
<organism evidence="3">
    <name type="scientific">human gut metagenome</name>
    <dbReference type="NCBI Taxonomy" id="408170"/>
    <lineage>
        <taxon>unclassified sequences</taxon>
        <taxon>metagenomes</taxon>
        <taxon>organismal metagenomes</taxon>
    </lineage>
</organism>
<keyword evidence="1" id="KW-0597">Phosphoprotein</keyword>
<feature type="non-terminal residue" evidence="3">
    <location>
        <position position="71"/>
    </location>
</feature>
<evidence type="ECO:0000259" key="2">
    <source>
        <dbReference type="PROSITE" id="PS50110"/>
    </source>
</evidence>
<name>K1RWM4_9ZZZZ</name>
<sequence>MERILIVDDDITFALMLRTWLAKRGFDVESVGSVAAARTALAKGSYSLVLSDMRLPDEDGIALLQWMSGEG</sequence>
<dbReference type="PANTHER" id="PTHR44591:SF3">
    <property type="entry name" value="RESPONSE REGULATORY DOMAIN-CONTAINING PROTEIN"/>
    <property type="match status" value="1"/>
</dbReference>
<dbReference type="EMBL" id="AJWY01013232">
    <property type="protein sequence ID" value="EKC47694.1"/>
    <property type="molecule type" value="Genomic_DNA"/>
</dbReference>
<dbReference type="PANTHER" id="PTHR44591">
    <property type="entry name" value="STRESS RESPONSE REGULATOR PROTEIN 1"/>
    <property type="match status" value="1"/>
</dbReference>
<comment type="caution">
    <text evidence="3">The sequence shown here is derived from an EMBL/GenBank/DDBJ whole genome shotgun (WGS) entry which is preliminary data.</text>
</comment>
<dbReference type="PROSITE" id="PS50110">
    <property type="entry name" value="RESPONSE_REGULATORY"/>
    <property type="match status" value="1"/>
</dbReference>
<dbReference type="InterPro" id="IPR011006">
    <property type="entry name" value="CheY-like_superfamily"/>
</dbReference>
<dbReference type="GO" id="GO:0000160">
    <property type="term" value="P:phosphorelay signal transduction system"/>
    <property type="evidence" value="ECO:0007669"/>
    <property type="project" value="InterPro"/>
</dbReference>
<evidence type="ECO:0000313" key="3">
    <source>
        <dbReference type="EMBL" id="EKC47694.1"/>
    </source>
</evidence>
<dbReference type="Gene3D" id="3.40.50.2300">
    <property type="match status" value="1"/>
</dbReference>